<accession>A0ABS2NP55</accession>
<dbReference type="InterPro" id="IPR038029">
    <property type="entry name" value="GbiG_N_sf"/>
</dbReference>
<dbReference type="Proteomes" id="UP001314796">
    <property type="component" value="Unassembled WGS sequence"/>
</dbReference>
<dbReference type="InterPro" id="IPR052553">
    <property type="entry name" value="CbiG_hydrolase"/>
</dbReference>
<keyword evidence="4" id="KW-0378">Hydrolase</keyword>
<evidence type="ECO:0000259" key="3">
    <source>
        <dbReference type="Pfam" id="PF11761"/>
    </source>
</evidence>
<dbReference type="Pfam" id="PF01890">
    <property type="entry name" value="CbiG_C"/>
    <property type="match status" value="1"/>
</dbReference>
<dbReference type="SUPFAM" id="SSF159664">
    <property type="entry name" value="CobE/GbiG C-terminal domain-like"/>
    <property type="match status" value="1"/>
</dbReference>
<feature type="domain" description="CobE/GbiG C-terminal" evidence="1">
    <location>
        <begin position="215"/>
        <end position="333"/>
    </location>
</feature>
<evidence type="ECO:0000259" key="1">
    <source>
        <dbReference type="Pfam" id="PF01890"/>
    </source>
</evidence>
<dbReference type="PANTHER" id="PTHR37477:SF1">
    <property type="entry name" value="COBALT-PRECORRIN-5A HYDROLASE"/>
    <property type="match status" value="1"/>
</dbReference>
<evidence type="ECO:0000313" key="4">
    <source>
        <dbReference type="EMBL" id="MBM7614728.1"/>
    </source>
</evidence>
<keyword evidence="5" id="KW-1185">Reference proteome</keyword>
<dbReference type="Pfam" id="PF11760">
    <property type="entry name" value="CbiG_N"/>
    <property type="match status" value="1"/>
</dbReference>
<dbReference type="InterPro" id="IPR036518">
    <property type="entry name" value="CobE/GbiG_C_sf"/>
</dbReference>
<dbReference type="InterPro" id="IPR002750">
    <property type="entry name" value="CobE/GbiG_C"/>
</dbReference>
<evidence type="ECO:0000313" key="5">
    <source>
        <dbReference type="Proteomes" id="UP001314796"/>
    </source>
</evidence>
<dbReference type="GO" id="GO:0043779">
    <property type="term" value="F:cobalt-precorrin-5A acetaldehyde-lyase activity"/>
    <property type="evidence" value="ECO:0007669"/>
    <property type="project" value="UniProtKB-EC"/>
</dbReference>
<sequence length="342" mass="37870">MGLRLKQHLPEAILYSKPAFAQITKQAGQTTGIIPIEVPLKELVQDEFKASDLMIFIMATGIVVRMIAPHLQHKGKDPGILVMDEDGRNIISLLSGHLGGANEWTRRLATLLEANPVITTASDVRGLLSVDLFAEENNCGFEDWEGAKKVTAHLINGGTVGVFSEVTLKTLPQGYEQVSRRNELMEYAFGIVVAHERTNNQKDINIIVQLFPKNIVVGIGCRRDTPTDVILEEIQHTFQDQNLSTSSIVKFVTVDVKQDEVGLQEVAQSFKVPLEVIQRQRIKEVEEQFETSVFVRKTIGVGAVSGPCAYLGSNRGRLILEKRKNRGITLSIAEMVIECNKG</sequence>
<dbReference type="EMBL" id="JAFBEE010000006">
    <property type="protein sequence ID" value="MBM7614728.1"/>
    <property type="molecule type" value="Genomic_DNA"/>
</dbReference>
<evidence type="ECO:0000259" key="2">
    <source>
        <dbReference type="Pfam" id="PF11760"/>
    </source>
</evidence>
<feature type="domain" description="Cobalamin synthesis G N-terminal" evidence="2">
    <location>
        <begin position="43"/>
        <end position="123"/>
    </location>
</feature>
<comment type="caution">
    <text evidence="4">The sequence shown here is derived from an EMBL/GenBank/DDBJ whole genome shotgun (WGS) entry which is preliminary data.</text>
</comment>
<dbReference type="NCBIfam" id="NF004466">
    <property type="entry name" value="PRK05788.1-4"/>
    <property type="match status" value="1"/>
</dbReference>
<dbReference type="InterPro" id="IPR021745">
    <property type="entry name" value="CbiG_mid"/>
</dbReference>
<dbReference type="Gene3D" id="3.40.50.11220">
    <property type="match status" value="1"/>
</dbReference>
<dbReference type="Pfam" id="PF11761">
    <property type="entry name" value="CbiG_mid"/>
    <property type="match status" value="1"/>
</dbReference>
<dbReference type="InterPro" id="IPR021744">
    <property type="entry name" value="CbiG_N"/>
</dbReference>
<dbReference type="SUPFAM" id="SSF159672">
    <property type="entry name" value="CbiG N-terminal domain-like"/>
    <property type="match status" value="1"/>
</dbReference>
<reference evidence="4 5" key="1">
    <citation type="submission" date="2021-01" db="EMBL/GenBank/DDBJ databases">
        <title>Genomic Encyclopedia of Type Strains, Phase IV (KMG-IV): sequencing the most valuable type-strain genomes for metagenomic binning, comparative biology and taxonomic classification.</title>
        <authorList>
            <person name="Goeker M."/>
        </authorList>
    </citation>
    <scope>NUCLEOTIDE SEQUENCE [LARGE SCALE GENOMIC DNA]</scope>
    <source>
        <strain evidence="4 5">DSM 25890</strain>
    </source>
</reference>
<protein>
    <submittedName>
        <fullName evidence="4">Cobalt-precorrin 5A hydrolase</fullName>
        <ecNumber evidence="4">3.7.1.12</ecNumber>
    </submittedName>
</protein>
<gene>
    <name evidence="4" type="ORF">JOC73_001242</name>
</gene>
<dbReference type="Gene3D" id="3.30.420.180">
    <property type="entry name" value="CobE/GbiG C-terminal domain"/>
    <property type="match status" value="1"/>
</dbReference>
<dbReference type="PANTHER" id="PTHR37477">
    <property type="entry name" value="COBALT-PRECORRIN-5A HYDROLASE"/>
    <property type="match status" value="1"/>
</dbReference>
<feature type="domain" description="Cobalamin biosynthesis central region" evidence="3">
    <location>
        <begin position="129"/>
        <end position="204"/>
    </location>
</feature>
<name>A0ABS2NP55_9FIRM</name>
<dbReference type="EC" id="3.7.1.12" evidence="4"/>
<organism evidence="4 5">
    <name type="scientific">Alkaliphilus hydrothermalis</name>
    <dbReference type="NCBI Taxonomy" id="1482730"/>
    <lineage>
        <taxon>Bacteria</taxon>
        <taxon>Bacillati</taxon>
        <taxon>Bacillota</taxon>
        <taxon>Clostridia</taxon>
        <taxon>Peptostreptococcales</taxon>
        <taxon>Natronincolaceae</taxon>
        <taxon>Alkaliphilus</taxon>
    </lineage>
</organism>
<proteinExistence type="predicted"/>